<dbReference type="GO" id="GO:0016485">
    <property type="term" value="P:protein processing"/>
    <property type="evidence" value="ECO:0007669"/>
    <property type="project" value="UniProtKB-ARBA"/>
</dbReference>
<name>A0A1I8P2K1_STOCA</name>
<dbReference type="Gene3D" id="2.40.10.10">
    <property type="entry name" value="Trypsin-like serine proteases"/>
    <property type="match status" value="2"/>
</dbReference>
<keyword evidence="10" id="KW-0812">Transmembrane</keyword>
<dbReference type="InterPro" id="IPR001254">
    <property type="entry name" value="Trypsin_dom"/>
</dbReference>
<keyword evidence="5 9" id="KW-0378">Hydrolase</keyword>
<keyword evidence="3" id="KW-0964">Secreted</keyword>
<dbReference type="GO" id="GO:0005576">
    <property type="term" value="C:extracellular region"/>
    <property type="evidence" value="ECO:0007669"/>
    <property type="project" value="UniProtKB-SubCell"/>
</dbReference>
<dbReference type="InterPro" id="IPR009003">
    <property type="entry name" value="Peptidase_S1_PA"/>
</dbReference>
<reference evidence="12" key="1">
    <citation type="submission" date="2020-05" db="UniProtKB">
        <authorList>
            <consortium name="EnsemblMetazoa"/>
        </authorList>
    </citation>
    <scope>IDENTIFICATION</scope>
    <source>
        <strain evidence="12">USDA</strain>
    </source>
</reference>
<feature type="domain" description="Peptidase S1" evidence="11">
    <location>
        <begin position="53"/>
        <end position="275"/>
    </location>
</feature>
<evidence type="ECO:0000313" key="12">
    <source>
        <dbReference type="EnsemblMetazoa" id="SCAU004275-PA"/>
    </source>
</evidence>
<dbReference type="PANTHER" id="PTHR24276">
    <property type="entry name" value="POLYSERASE-RELATED"/>
    <property type="match status" value="1"/>
</dbReference>
<dbReference type="OrthoDB" id="8440449at2759"/>
<keyword evidence="10" id="KW-1133">Transmembrane helix</keyword>
<dbReference type="PANTHER" id="PTHR24276:SF98">
    <property type="entry name" value="FI18310P1-RELATED"/>
    <property type="match status" value="1"/>
</dbReference>
<dbReference type="Pfam" id="PF00089">
    <property type="entry name" value="Trypsin"/>
    <property type="match status" value="1"/>
</dbReference>
<keyword evidence="10" id="KW-0472">Membrane</keyword>
<keyword evidence="7" id="KW-0865">Zymogen</keyword>
<dbReference type="Proteomes" id="UP000095300">
    <property type="component" value="Unassembled WGS sequence"/>
</dbReference>
<accession>A0A1I8P2K1</accession>
<dbReference type="AlphaFoldDB" id="A0A1I8P2K1"/>
<dbReference type="PRINTS" id="PR00722">
    <property type="entry name" value="CHYMOTRYPSIN"/>
</dbReference>
<evidence type="ECO:0000256" key="4">
    <source>
        <dbReference type="ARBA" id="ARBA00022670"/>
    </source>
</evidence>
<evidence type="ECO:0000259" key="11">
    <source>
        <dbReference type="PROSITE" id="PS50240"/>
    </source>
</evidence>
<keyword evidence="6 9" id="KW-0720">Serine protease</keyword>
<dbReference type="PROSITE" id="PS00135">
    <property type="entry name" value="TRYPSIN_SER"/>
    <property type="match status" value="1"/>
</dbReference>
<evidence type="ECO:0000256" key="10">
    <source>
        <dbReference type="SAM" id="Phobius"/>
    </source>
</evidence>
<evidence type="ECO:0000256" key="1">
    <source>
        <dbReference type="ARBA" id="ARBA00004613"/>
    </source>
</evidence>
<evidence type="ECO:0000256" key="2">
    <source>
        <dbReference type="ARBA" id="ARBA00007664"/>
    </source>
</evidence>
<dbReference type="InterPro" id="IPR001314">
    <property type="entry name" value="Peptidase_S1A"/>
</dbReference>
<dbReference type="PROSITE" id="PS00134">
    <property type="entry name" value="TRYPSIN_HIS"/>
    <property type="match status" value="1"/>
</dbReference>
<evidence type="ECO:0000256" key="7">
    <source>
        <dbReference type="ARBA" id="ARBA00023145"/>
    </source>
</evidence>
<evidence type="ECO:0000256" key="5">
    <source>
        <dbReference type="ARBA" id="ARBA00022801"/>
    </source>
</evidence>
<evidence type="ECO:0000256" key="6">
    <source>
        <dbReference type="ARBA" id="ARBA00022825"/>
    </source>
</evidence>
<dbReference type="EnsemblMetazoa" id="SCAU004275-RA">
    <property type="protein sequence ID" value="SCAU004275-PA"/>
    <property type="gene ID" value="SCAU004275"/>
</dbReference>
<dbReference type="CDD" id="cd00190">
    <property type="entry name" value="Tryp_SPc"/>
    <property type="match status" value="1"/>
</dbReference>
<dbReference type="InterPro" id="IPR018114">
    <property type="entry name" value="TRYPSIN_HIS"/>
</dbReference>
<dbReference type="InterPro" id="IPR050430">
    <property type="entry name" value="Peptidase_S1"/>
</dbReference>
<keyword evidence="4 9" id="KW-0645">Protease</keyword>
<dbReference type="SUPFAM" id="SSF50494">
    <property type="entry name" value="Trypsin-like serine proteases"/>
    <property type="match status" value="1"/>
</dbReference>
<dbReference type="STRING" id="35570.A0A1I8P2K1"/>
<evidence type="ECO:0000256" key="9">
    <source>
        <dbReference type="RuleBase" id="RU363034"/>
    </source>
</evidence>
<dbReference type="PROSITE" id="PS50240">
    <property type="entry name" value="TRYPSIN_DOM"/>
    <property type="match status" value="1"/>
</dbReference>
<dbReference type="GO" id="GO:0004252">
    <property type="term" value="F:serine-type endopeptidase activity"/>
    <property type="evidence" value="ECO:0007669"/>
    <property type="project" value="InterPro"/>
</dbReference>
<comment type="similarity">
    <text evidence="2">Belongs to the peptidase S1 family.</text>
</comment>
<evidence type="ECO:0000256" key="8">
    <source>
        <dbReference type="ARBA" id="ARBA00023157"/>
    </source>
</evidence>
<protein>
    <recommendedName>
        <fullName evidence="11">Peptidase S1 domain-containing protein</fullName>
    </recommendedName>
</protein>
<organism evidence="12 13">
    <name type="scientific">Stomoxys calcitrans</name>
    <name type="common">Stable fly</name>
    <name type="synonym">Conops calcitrans</name>
    <dbReference type="NCBI Taxonomy" id="35570"/>
    <lineage>
        <taxon>Eukaryota</taxon>
        <taxon>Metazoa</taxon>
        <taxon>Ecdysozoa</taxon>
        <taxon>Arthropoda</taxon>
        <taxon>Hexapoda</taxon>
        <taxon>Insecta</taxon>
        <taxon>Pterygota</taxon>
        <taxon>Neoptera</taxon>
        <taxon>Endopterygota</taxon>
        <taxon>Diptera</taxon>
        <taxon>Brachycera</taxon>
        <taxon>Muscomorpha</taxon>
        <taxon>Muscoidea</taxon>
        <taxon>Muscidae</taxon>
        <taxon>Stomoxys</taxon>
    </lineage>
</organism>
<keyword evidence="13" id="KW-1185">Reference proteome</keyword>
<dbReference type="VEuPathDB" id="VectorBase:SCAU004275"/>
<dbReference type="FunFam" id="2.40.10.10:FF:000047">
    <property type="entry name" value="Trypsin eta"/>
    <property type="match status" value="1"/>
</dbReference>
<feature type="transmembrane region" description="Helical" evidence="10">
    <location>
        <begin position="15"/>
        <end position="35"/>
    </location>
</feature>
<sequence length="282" mass="31331">MQLVDTVRRVIKPSTILITLWLVIFSSQLLGLGAAKRIHRYYENLTTAIDSRIVGGQNAELGFAPYQVSIQTIFGTHICGGVIIDEQWILTAAHCVEDYPLDVLKVVAGTINWREPGSVRNLKIAIPHCRHDHPFYHNDIAVAYLDEPLIFDNNTQKIELSQHVLQKGDVVTLTGWGSTYLHGYPPEILQKLDLNFVPHEECRQLWNNDEGVGVGHMCTFTKAGEGACNGDSGGPLIYKGELVGLVNWGAPCAVGKPDMHASTVYYHDFIQLSLNQCQKNRG</sequence>
<dbReference type="SMART" id="SM00020">
    <property type="entry name" value="Tryp_SPc"/>
    <property type="match status" value="1"/>
</dbReference>
<comment type="subcellular location">
    <subcellularLocation>
        <location evidence="1">Secreted</location>
    </subcellularLocation>
</comment>
<keyword evidence="8" id="KW-1015">Disulfide bond</keyword>
<dbReference type="InterPro" id="IPR043504">
    <property type="entry name" value="Peptidase_S1_PA_chymotrypsin"/>
</dbReference>
<dbReference type="InterPro" id="IPR033116">
    <property type="entry name" value="TRYPSIN_SER"/>
</dbReference>
<evidence type="ECO:0000256" key="3">
    <source>
        <dbReference type="ARBA" id="ARBA00022525"/>
    </source>
</evidence>
<gene>
    <name evidence="12" type="primary">106082223</name>
</gene>
<proteinExistence type="inferred from homology"/>
<dbReference type="KEGG" id="scac:106082223"/>
<evidence type="ECO:0000313" key="13">
    <source>
        <dbReference type="Proteomes" id="UP000095300"/>
    </source>
</evidence>